<feature type="transmembrane region" description="Helical" evidence="7">
    <location>
        <begin position="64"/>
        <end position="85"/>
    </location>
</feature>
<dbReference type="Gene3D" id="1.20.144.10">
    <property type="entry name" value="Phosphatidic acid phosphatase type 2/haloperoxidase"/>
    <property type="match status" value="1"/>
</dbReference>
<dbReference type="AlphaFoldDB" id="A0A8H7UH50"/>
<comment type="caution">
    <text evidence="9">The sequence shown here is derived from an EMBL/GenBank/DDBJ whole genome shotgun (WGS) entry which is preliminary data.</text>
</comment>
<keyword evidence="5 7" id="KW-0472">Membrane</keyword>
<dbReference type="SUPFAM" id="SSF48317">
    <property type="entry name" value="Acid phosphatase/Vanadium-dependent haloperoxidase"/>
    <property type="match status" value="1"/>
</dbReference>
<feature type="domain" description="Phosphatidic acid phosphatase type 2/haloperoxidase" evidence="8">
    <location>
        <begin position="97"/>
        <end position="242"/>
    </location>
</feature>
<gene>
    <name evidence="9" type="ORF">INT43_001838</name>
</gene>
<dbReference type="GO" id="GO:0006644">
    <property type="term" value="P:phospholipid metabolic process"/>
    <property type="evidence" value="ECO:0007669"/>
    <property type="project" value="InterPro"/>
</dbReference>
<evidence type="ECO:0000313" key="10">
    <source>
        <dbReference type="Proteomes" id="UP000654370"/>
    </source>
</evidence>
<dbReference type="Pfam" id="PF01569">
    <property type="entry name" value="PAP2"/>
    <property type="match status" value="1"/>
</dbReference>
<organism evidence="9 10">
    <name type="scientific">Mortierella isabellina</name>
    <name type="common">Filamentous fungus</name>
    <name type="synonym">Umbelopsis isabellina</name>
    <dbReference type="NCBI Taxonomy" id="91625"/>
    <lineage>
        <taxon>Eukaryota</taxon>
        <taxon>Fungi</taxon>
        <taxon>Fungi incertae sedis</taxon>
        <taxon>Mucoromycota</taxon>
        <taxon>Mucoromycotina</taxon>
        <taxon>Umbelopsidomycetes</taxon>
        <taxon>Umbelopsidales</taxon>
        <taxon>Umbelopsidaceae</taxon>
        <taxon>Umbelopsis</taxon>
    </lineage>
</organism>
<evidence type="ECO:0000256" key="3">
    <source>
        <dbReference type="ARBA" id="ARBA00022692"/>
    </source>
</evidence>
<keyword evidence="4 7" id="KW-1133">Transmembrane helix</keyword>
<accession>A0A8H7UH50</accession>
<evidence type="ECO:0000313" key="9">
    <source>
        <dbReference type="EMBL" id="KAG2178989.1"/>
    </source>
</evidence>
<dbReference type="GO" id="GO:0008195">
    <property type="term" value="F:phosphatidate phosphatase activity"/>
    <property type="evidence" value="ECO:0007669"/>
    <property type="project" value="TreeGrafter"/>
</dbReference>
<dbReference type="SMART" id="SM00014">
    <property type="entry name" value="acidPPc"/>
    <property type="match status" value="1"/>
</dbReference>
<dbReference type="OrthoDB" id="8907274at2759"/>
<dbReference type="Proteomes" id="UP000654370">
    <property type="component" value="Unassembled WGS sequence"/>
</dbReference>
<dbReference type="InterPro" id="IPR036938">
    <property type="entry name" value="PAP2/HPO_sf"/>
</dbReference>
<proteinExistence type="inferred from homology"/>
<dbReference type="PANTHER" id="PTHR10165">
    <property type="entry name" value="LIPID PHOSPHATE PHOSPHATASE"/>
    <property type="match status" value="1"/>
</dbReference>
<dbReference type="PANTHER" id="PTHR10165:SF35">
    <property type="entry name" value="RE23632P"/>
    <property type="match status" value="1"/>
</dbReference>
<sequence>MPFSNFRTPRTKRLFITYLKDWIFVILMTAIFFGLDKLPPFRRLFSLQDKTIMYPYAQHEHVPVWLLLILCFIVPLLTISAYSLAVRKSVRDFHNGILGLCLGLSMTIMMTDIVKITVGRPRPDMLDRCQPAAGSVDPPLGLSNYTICTTDLNSYLMKDAFKSFPSGHSSFSFAGLGYLSLYLAGKMHLFDKLGHTYKGFIFAGPWIGALLVAISRTVDYRHHWQDVTVGAILGTGLAIFAYRQYYPPLWSDASDEPFAPRVGLDFAPTSGRDYPHTERYADVDSSQNNLLATDLDDRYHLSSGSSGSGGGPQVDRRIDISKGPNLV</sequence>
<comment type="subcellular location">
    <subcellularLocation>
        <location evidence="1">Membrane</location>
        <topology evidence="1">Multi-pass membrane protein</topology>
    </subcellularLocation>
</comment>
<dbReference type="InterPro" id="IPR043216">
    <property type="entry name" value="PAP-like"/>
</dbReference>
<comment type="similarity">
    <text evidence="2">Belongs to the PA-phosphatase related phosphoesterase family.</text>
</comment>
<dbReference type="EMBL" id="JAEPQZ010000007">
    <property type="protein sequence ID" value="KAG2178989.1"/>
    <property type="molecule type" value="Genomic_DNA"/>
</dbReference>
<evidence type="ECO:0000259" key="8">
    <source>
        <dbReference type="SMART" id="SM00014"/>
    </source>
</evidence>
<feature type="transmembrane region" description="Helical" evidence="7">
    <location>
        <begin position="197"/>
        <end position="218"/>
    </location>
</feature>
<feature type="transmembrane region" description="Helical" evidence="7">
    <location>
        <begin position="97"/>
        <end position="118"/>
    </location>
</feature>
<evidence type="ECO:0000256" key="7">
    <source>
        <dbReference type="SAM" id="Phobius"/>
    </source>
</evidence>
<protein>
    <recommendedName>
        <fullName evidence="8">Phosphatidic acid phosphatase type 2/haloperoxidase domain-containing protein</fullName>
    </recommendedName>
</protein>
<dbReference type="InterPro" id="IPR000326">
    <property type="entry name" value="PAP2/HPO"/>
</dbReference>
<dbReference type="GO" id="GO:0046839">
    <property type="term" value="P:phospholipid dephosphorylation"/>
    <property type="evidence" value="ECO:0007669"/>
    <property type="project" value="TreeGrafter"/>
</dbReference>
<keyword evidence="10" id="KW-1185">Reference proteome</keyword>
<evidence type="ECO:0000256" key="2">
    <source>
        <dbReference type="ARBA" id="ARBA00008816"/>
    </source>
</evidence>
<dbReference type="CDD" id="cd03390">
    <property type="entry name" value="PAP2_containing_1_like"/>
    <property type="match status" value="1"/>
</dbReference>
<feature type="region of interest" description="Disordered" evidence="6">
    <location>
        <begin position="302"/>
        <end position="327"/>
    </location>
</feature>
<feature type="transmembrane region" description="Helical" evidence="7">
    <location>
        <begin position="15"/>
        <end position="35"/>
    </location>
</feature>
<reference evidence="9" key="1">
    <citation type="submission" date="2020-12" db="EMBL/GenBank/DDBJ databases">
        <title>Metabolic potential, ecology and presence of endohyphal bacteria is reflected in genomic diversity of Mucoromycotina.</title>
        <authorList>
            <person name="Muszewska A."/>
            <person name="Okrasinska A."/>
            <person name="Steczkiewicz K."/>
            <person name="Drgas O."/>
            <person name="Orlowska M."/>
            <person name="Perlinska-Lenart U."/>
            <person name="Aleksandrzak-Piekarczyk T."/>
            <person name="Szatraj K."/>
            <person name="Zielenkiewicz U."/>
            <person name="Pilsyk S."/>
            <person name="Malc E."/>
            <person name="Mieczkowski P."/>
            <person name="Kruszewska J.S."/>
            <person name="Biernat P."/>
            <person name="Pawlowska J."/>
        </authorList>
    </citation>
    <scope>NUCLEOTIDE SEQUENCE</scope>
    <source>
        <strain evidence="9">WA0000067209</strain>
    </source>
</reference>
<evidence type="ECO:0000256" key="4">
    <source>
        <dbReference type="ARBA" id="ARBA00022989"/>
    </source>
</evidence>
<name>A0A8H7UH50_MORIS</name>
<evidence type="ECO:0000256" key="1">
    <source>
        <dbReference type="ARBA" id="ARBA00004141"/>
    </source>
</evidence>
<evidence type="ECO:0000256" key="5">
    <source>
        <dbReference type="ARBA" id="ARBA00023136"/>
    </source>
</evidence>
<feature type="transmembrane region" description="Helical" evidence="7">
    <location>
        <begin position="224"/>
        <end position="242"/>
    </location>
</feature>
<keyword evidence="3 7" id="KW-0812">Transmembrane</keyword>
<dbReference type="GO" id="GO:0016020">
    <property type="term" value="C:membrane"/>
    <property type="evidence" value="ECO:0007669"/>
    <property type="project" value="UniProtKB-SubCell"/>
</dbReference>
<evidence type="ECO:0000256" key="6">
    <source>
        <dbReference type="SAM" id="MobiDB-lite"/>
    </source>
</evidence>